<dbReference type="InterPro" id="IPR009056">
    <property type="entry name" value="Cyt_c-like_dom"/>
</dbReference>
<keyword evidence="5" id="KW-0175">Coiled coil</keyword>
<keyword evidence="6" id="KW-0812">Transmembrane</keyword>
<dbReference type="GO" id="GO:0046872">
    <property type="term" value="F:metal ion binding"/>
    <property type="evidence" value="ECO:0007669"/>
    <property type="project" value="UniProtKB-KW"/>
</dbReference>
<dbReference type="Proteomes" id="UP001075461">
    <property type="component" value="Unassembled WGS sequence"/>
</dbReference>
<dbReference type="InterPro" id="IPR036909">
    <property type="entry name" value="Cyt_c-like_dom_sf"/>
</dbReference>
<evidence type="ECO:0000256" key="4">
    <source>
        <dbReference type="PROSITE-ProRule" id="PRU00433"/>
    </source>
</evidence>
<accession>A0A9Q4PUZ3</accession>
<gene>
    <name evidence="8" type="ORF">O6B92_03315</name>
</gene>
<sequence>MKGLKPLLVVIFFTLLLYWGIEPYAHSKLNPHVDPANYDFAAEDITLAKTNVEKAEENVEKAEENVKKAEKSGLEDMIKNAKLDLDNANSNLDKYSAFWDEINQIDLTKGDAATGAETFLMAGCTACHGVESAGMPAPLGAMDASQAYGVNPPDLSIAGKIFDDKFLAALIKDPVMAQKLDHKFGDEVPYPMPGFFGVGGDVNQELADIVAYLKSIVPSDDGIVELYANKMVAKGELNENDKTKFIDGLNKNDKENIINKVIYADACQRCHDMKYDDVYADGDKLSIAAYLGSTPPDLSMYIRSRSKEFLHNFLNDTQKMLPGTAMPRVGLNQESEAKVIEYMENIGDSKKAERESLSIYIMIYFVILAVFAGLWKRKVWSNLH</sequence>
<dbReference type="EMBL" id="JAPXGP010000002">
    <property type="protein sequence ID" value="MCZ6161379.1"/>
    <property type="molecule type" value="Genomic_DNA"/>
</dbReference>
<keyword evidence="3 4" id="KW-0408">Iron</keyword>
<organism evidence="8 9">
    <name type="scientific">Campylobacter ureolyticus</name>
    <dbReference type="NCBI Taxonomy" id="827"/>
    <lineage>
        <taxon>Bacteria</taxon>
        <taxon>Pseudomonadati</taxon>
        <taxon>Campylobacterota</taxon>
        <taxon>Epsilonproteobacteria</taxon>
        <taxon>Campylobacterales</taxon>
        <taxon>Campylobacteraceae</taxon>
        <taxon>Campylobacter</taxon>
    </lineage>
</organism>
<keyword evidence="2 4" id="KW-0479">Metal-binding</keyword>
<dbReference type="Gene3D" id="1.10.760.10">
    <property type="entry name" value="Cytochrome c-like domain"/>
    <property type="match status" value="2"/>
</dbReference>
<evidence type="ECO:0000256" key="5">
    <source>
        <dbReference type="SAM" id="Coils"/>
    </source>
</evidence>
<dbReference type="GO" id="GO:0009055">
    <property type="term" value="F:electron transfer activity"/>
    <property type="evidence" value="ECO:0007669"/>
    <property type="project" value="InterPro"/>
</dbReference>
<dbReference type="RefSeq" id="WP_269479795.1">
    <property type="nucleotide sequence ID" value="NZ_JAPXGH010000002.1"/>
</dbReference>
<keyword evidence="1 4" id="KW-0349">Heme</keyword>
<feature type="transmembrane region" description="Helical" evidence="6">
    <location>
        <begin position="357"/>
        <end position="375"/>
    </location>
</feature>
<feature type="coiled-coil region" evidence="5">
    <location>
        <begin position="38"/>
        <end position="91"/>
    </location>
</feature>
<evidence type="ECO:0000313" key="9">
    <source>
        <dbReference type="Proteomes" id="UP001075461"/>
    </source>
</evidence>
<evidence type="ECO:0000256" key="2">
    <source>
        <dbReference type="ARBA" id="ARBA00022723"/>
    </source>
</evidence>
<dbReference type="PROSITE" id="PS51007">
    <property type="entry name" value="CYTC"/>
    <property type="match status" value="1"/>
</dbReference>
<dbReference type="AlphaFoldDB" id="A0A9Q4PUZ3"/>
<name>A0A9Q4PUZ3_9BACT</name>
<dbReference type="Pfam" id="PF00034">
    <property type="entry name" value="Cytochrom_C"/>
    <property type="match status" value="1"/>
</dbReference>
<keyword evidence="6" id="KW-0472">Membrane</keyword>
<keyword evidence="6" id="KW-1133">Transmembrane helix</keyword>
<evidence type="ECO:0000256" key="1">
    <source>
        <dbReference type="ARBA" id="ARBA00022617"/>
    </source>
</evidence>
<reference evidence="8" key="1">
    <citation type="submission" date="2022-12" db="EMBL/GenBank/DDBJ databases">
        <title>Species Delineation and Comparative Genomics within the Campylobacter ureolyticus Complex.</title>
        <authorList>
            <person name="Maki J."/>
            <person name="Howard M."/>
            <person name="Connelly S."/>
            <person name="Hardy D.J."/>
            <person name="Cameron A."/>
        </authorList>
    </citation>
    <scope>NUCLEOTIDE SEQUENCE</scope>
    <source>
        <strain evidence="8">URMC_786</strain>
    </source>
</reference>
<evidence type="ECO:0000313" key="8">
    <source>
        <dbReference type="EMBL" id="MCZ6161379.1"/>
    </source>
</evidence>
<proteinExistence type="predicted"/>
<dbReference type="InterPro" id="IPR021195">
    <property type="entry name" value="Ubol_Cyt_c_Rdtase_Cyt_c_su_prd"/>
</dbReference>
<protein>
    <submittedName>
        <fullName evidence="8">C-type cytochrome</fullName>
    </submittedName>
</protein>
<dbReference type="PIRSF" id="PIRSF019225">
    <property type="entry name" value="Ubol_Cyt_c_Rdtase_Cyt_c_su_prd"/>
    <property type="match status" value="1"/>
</dbReference>
<evidence type="ECO:0000256" key="3">
    <source>
        <dbReference type="ARBA" id="ARBA00023004"/>
    </source>
</evidence>
<comment type="caution">
    <text evidence="8">The sequence shown here is derived from an EMBL/GenBank/DDBJ whole genome shotgun (WGS) entry which is preliminary data.</text>
</comment>
<evidence type="ECO:0000259" key="7">
    <source>
        <dbReference type="PROSITE" id="PS51007"/>
    </source>
</evidence>
<feature type="domain" description="Cytochrome c" evidence="7">
    <location>
        <begin position="110"/>
        <end position="217"/>
    </location>
</feature>
<dbReference type="GO" id="GO:0020037">
    <property type="term" value="F:heme binding"/>
    <property type="evidence" value="ECO:0007669"/>
    <property type="project" value="InterPro"/>
</dbReference>
<dbReference type="SUPFAM" id="SSF46626">
    <property type="entry name" value="Cytochrome c"/>
    <property type="match status" value="2"/>
</dbReference>
<evidence type="ECO:0000256" key="6">
    <source>
        <dbReference type="SAM" id="Phobius"/>
    </source>
</evidence>